<keyword evidence="2" id="KW-1185">Reference proteome</keyword>
<evidence type="ECO:0000259" key="1">
    <source>
        <dbReference type="Pfam" id="PF07727"/>
    </source>
</evidence>
<dbReference type="GeneID" id="109715384"/>
<sequence>MTYDPPVTVPFDDLTTAERHYPLCTNHPAKCFGCLTSPSFSPRYHTFLVAISNIQEPRTYCQAVSIPEWRDPMTIELTALHRTGIWELVPLPPGKTLICCKSIYKVKTNSDGSIDRYKTRLVARGFSQEYGIEYEEMFVPIAKMISVHVLIAIAASRS</sequence>
<dbReference type="Pfam" id="PF07727">
    <property type="entry name" value="RVT_2"/>
    <property type="match status" value="1"/>
</dbReference>
<reference evidence="3" key="2">
    <citation type="submission" date="2025-08" db="UniProtKB">
        <authorList>
            <consortium name="RefSeq"/>
        </authorList>
    </citation>
    <scope>IDENTIFICATION</scope>
    <source>
        <tissue evidence="3">Leaf</tissue>
    </source>
</reference>
<dbReference type="RefSeq" id="XP_020095950.1">
    <property type="nucleotide sequence ID" value="XM_020240361.1"/>
</dbReference>
<dbReference type="Proteomes" id="UP000515123">
    <property type="component" value="Linkage group 9"/>
</dbReference>
<reference evidence="2" key="1">
    <citation type="journal article" date="2015" name="Nat. Genet.">
        <title>The pineapple genome and the evolution of CAM photosynthesis.</title>
        <authorList>
            <person name="Ming R."/>
            <person name="VanBuren R."/>
            <person name="Wai C.M."/>
            <person name="Tang H."/>
            <person name="Schatz M.C."/>
            <person name="Bowers J.E."/>
            <person name="Lyons E."/>
            <person name="Wang M.L."/>
            <person name="Chen J."/>
            <person name="Biggers E."/>
            <person name="Zhang J."/>
            <person name="Huang L."/>
            <person name="Zhang L."/>
            <person name="Miao W."/>
            <person name="Zhang J."/>
            <person name="Ye Z."/>
            <person name="Miao C."/>
            <person name="Lin Z."/>
            <person name="Wang H."/>
            <person name="Zhou H."/>
            <person name="Yim W.C."/>
            <person name="Priest H.D."/>
            <person name="Zheng C."/>
            <person name="Woodhouse M."/>
            <person name="Edger P.P."/>
            <person name="Guyot R."/>
            <person name="Guo H.B."/>
            <person name="Guo H."/>
            <person name="Zheng G."/>
            <person name="Singh R."/>
            <person name="Sharma A."/>
            <person name="Min X."/>
            <person name="Zheng Y."/>
            <person name="Lee H."/>
            <person name="Gurtowski J."/>
            <person name="Sedlazeck F.J."/>
            <person name="Harkess A."/>
            <person name="McKain M.R."/>
            <person name="Liao Z."/>
            <person name="Fang J."/>
            <person name="Liu J."/>
            <person name="Zhang X."/>
            <person name="Zhang Q."/>
            <person name="Hu W."/>
            <person name="Qin Y."/>
            <person name="Wang K."/>
            <person name="Chen L.Y."/>
            <person name="Shirley N."/>
            <person name="Lin Y.R."/>
            <person name="Liu L.Y."/>
            <person name="Hernandez A.G."/>
            <person name="Wright C.L."/>
            <person name="Bulone V."/>
            <person name="Tuskan G.A."/>
            <person name="Heath K."/>
            <person name="Zee F."/>
            <person name="Moore P.H."/>
            <person name="Sunkar R."/>
            <person name="Leebens-Mack J.H."/>
            <person name="Mockler T."/>
            <person name="Bennetzen J.L."/>
            <person name="Freeling M."/>
            <person name="Sankoff D."/>
            <person name="Paterson A.H."/>
            <person name="Zhu X."/>
            <person name="Yang X."/>
            <person name="Smith J.A."/>
            <person name="Cushman J.C."/>
            <person name="Paull R.E."/>
            <person name="Yu Q."/>
        </authorList>
    </citation>
    <scope>NUCLEOTIDE SEQUENCE [LARGE SCALE GENOMIC DNA]</scope>
    <source>
        <strain evidence="2">cv. F153</strain>
    </source>
</reference>
<accession>A0A6P5FSB0</accession>
<protein>
    <submittedName>
        <fullName evidence="3">Uncharacterized protein LOC109715384</fullName>
    </submittedName>
</protein>
<evidence type="ECO:0000313" key="3">
    <source>
        <dbReference type="RefSeq" id="XP_020095950.1"/>
    </source>
</evidence>
<name>A0A6P5FSB0_ANACO</name>
<organism evidence="2 3">
    <name type="scientific">Ananas comosus</name>
    <name type="common">Pineapple</name>
    <name type="synonym">Ananas ananas</name>
    <dbReference type="NCBI Taxonomy" id="4615"/>
    <lineage>
        <taxon>Eukaryota</taxon>
        <taxon>Viridiplantae</taxon>
        <taxon>Streptophyta</taxon>
        <taxon>Embryophyta</taxon>
        <taxon>Tracheophyta</taxon>
        <taxon>Spermatophyta</taxon>
        <taxon>Magnoliopsida</taxon>
        <taxon>Liliopsida</taxon>
        <taxon>Poales</taxon>
        <taxon>Bromeliaceae</taxon>
        <taxon>Bromelioideae</taxon>
        <taxon>Ananas</taxon>
    </lineage>
</organism>
<feature type="domain" description="Reverse transcriptase Ty1/copia-type" evidence="1">
    <location>
        <begin position="85"/>
        <end position="156"/>
    </location>
</feature>
<dbReference type="OrthoDB" id="1930494at2759"/>
<dbReference type="AlphaFoldDB" id="A0A6P5FSB0"/>
<dbReference type="InterPro" id="IPR013103">
    <property type="entry name" value="RVT_2"/>
</dbReference>
<gene>
    <name evidence="3" type="primary">LOC109715384</name>
</gene>
<evidence type="ECO:0000313" key="2">
    <source>
        <dbReference type="Proteomes" id="UP000515123"/>
    </source>
</evidence>
<proteinExistence type="predicted"/>